<dbReference type="Proteomes" id="UP000233556">
    <property type="component" value="Unassembled WGS sequence"/>
</dbReference>
<dbReference type="AlphaFoldDB" id="A0A2I0UAI4"/>
<reference evidence="2" key="1">
    <citation type="submission" date="2017-11" db="EMBL/GenBank/DDBJ databases">
        <authorList>
            <person name="Lima N.C."/>
            <person name="Parody-Merino A.M."/>
            <person name="Battley P.F."/>
            <person name="Fidler A.E."/>
            <person name="Prosdocimi F."/>
        </authorList>
    </citation>
    <scope>NUCLEOTIDE SEQUENCE [LARGE SCALE GENOMIC DNA]</scope>
</reference>
<reference evidence="2" key="2">
    <citation type="submission" date="2017-12" db="EMBL/GenBank/DDBJ databases">
        <title>Genome sequence of the Bar-tailed Godwit (Limosa lapponica baueri).</title>
        <authorList>
            <person name="Lima N.C.B."/>
            <person name="Parody-Merino A.M."/>
            <person name="Battley P.F."/>
            <person name="Fidler A.E."/>
            <person name="Prosdocimi F."/>
        </authorList>
    </citation>
    <scope>NUCLEOTIDE SEQUENCE [LARGE SCALE GENOMIC DNA]</scope>
</reference>
<gene>
    <name evidence="1" type="ORF">llap_6642</name>
</gene>
<evidence type="ECO:0000313" key="1">
    <source>
        <dbReference type="EMBL" id="PKU43069.1"/>
    </source>
</evidence>
<accession>A0A2I0UAI4</accession>
<evidence type="ECO:0000313" key="2">
    <source>
        <dbReference type="Proteomes" id="UP000233556"/>
    </source>
</evidence>
<protein>
    <submittedName>
        <fullName evidence="1">Uncharacterized protein</fullName>
    </submittedName>
</protein>
<sequence length="88" mass="9932">MNNMQRTSEIGRKGLTVVIDPTKLAPVELGNVLSSAIYWHLNGLFKRLPYKGVVMPNVHAKETEEKLKDAVKKAKEKTLKLLKTYPNV</sequence>
<organism evidence="1 2">
    <name type="scientific">Limosa lapponica baueri</name>
    <dbReference type="NCBI Taxonomy" id="1758121"/>
    <lineage>
        <taxon>Eukaryota</taxon>
        <taxon>Metazoa</taxon>
        <taxon>Chordata</taxon>
        <taxon>Craniata</taxon>
        <taxon>Vertebrata</taxon>
        <taxon>Euteleostomi</taxon>
        <taxon>Archelosauria</taxon>
        <taxon>Archosauria</taxon>
        <taxon>Dinosauria</taxon>
        <taxon>Saurischia</taxon>
        <taxon>Theropoda</taxon>
        <taxon>Coelurosauria</taxon>
        <taxon>Aves</taxon>
        <taxon>Neognathae</taxon>
        <taxon>Neoaves</taxon>
        <taxon>Charadriiformes</taxon>
        <taxon>Scolopacidae</taxon>
        <taxon>Limosa</taxon>
    </lineage>
</organism>
<name>A0A2I0UAI4_LIMLA</name>
<proteinExistence type="predicted"/>
<keyword evidence="2" id="KW-1185">Reference proteome</keyword>
<dbReference type="EMBL" id="KZ505935">
    <property type="protein sequence ID" value="PKU43069.1"/>
    <property type="molecule type" value="Genomic_DNA"/>
</dbReference>